<proteinExistence type="predicted"/>
<dbReference type="GO" id="GO:0000428">
    <property type="term" value="C:DNA-directed RNA polymerase complex"/>
    <property type="evidence" value="ECO:0007669"/>
    <property type="project" value="UniProtKB-KW"/>
</dbReference>
<dbReference type="AlphaFoldDB" id="A0A2S4RTJ9"/>
<dbReference type="EMBL" id="PQLX01000008">
    <property type="protein sequence ID" value="POU63155.1"/>
    <property type="molecule type" value="Genomic_DNA"/>
</dbReference>
<sequence>MDTEDKSIVNASNMFIYVHALIDTDRIRKKYPVLSQDKNNPTWINDTSLIQLTVSDCRGVISGQGTASLKFKANVNDIVAFTGMSVYANSDDAAIVYKIEHVRGEQVFNPFRQNIFVRKEAVIPDVSSADGLPAKYKEMTFSQFSSSISKSGSEDFTINFAVYKLDEMGQRQVLVGYGRLDPTIVVN</sequence>
<dbReference type="InterPro" id="IPR021087">
    <property type="entry name" value="Uncharacterised_PixA/AidA"/>
</dbReference>
<reference evidence="1 2" key="1">
    <citation type="submission" date="2018-01" db="EMBL/GenBank/DDBJ databases">
        <title>Complete genome sequences of 14 Citrobacter spp. isolated from plant in Canada.</title>
        <authorList>
            <person name="Bhandare S.G."/>
            <person name="Colavecchio A."/>
            <person name="Jeukens J."/>
            <person name="Emond-Rheault J.-G."/>
            <person name="Freschi L."/>
            <person name="Hamel J."/>
            <person name="Kukavica-Ibrulj I."/>
            <person name="Levesque R."/>
            <person name="Goodridge L."/>
        </authorList>
    </citation>
    <scope>NUCLEOTIDE SEQUENCE [LARGE SCALE GENOMIC DNA]</scope>
    <source>
        <strain evidence="1 2">S1285</strain>
    </source>
</reference>
<accession>A0A2S4RTJ9</accession>
<dbReference type="Pfam" id="PF12306">
    <property type="entry name" value="PixA"/>
    <property type="match status" value="1"/>
</dbReference>
<name>A0A2S4RTJ9_CITAM</name>
<dbReference type="RefSeq" id="WP_103777418.1">
    <property type="nucleotide sequence ID" value="NZ_PQLX01000008.1"/>
</dbReference>
<keyword evidence="1" id="KW-0804">Transcription</keyword>
<evidence type="ECO:0000313" key="1">
    <source>
        <dbReference type="EMBL" id="POU63155.1"/>
    </source>
</evidence>
<dbReference type="Proteomes" id="UP000237003">
    <property type="component" value="Unassembled WGS sequence"/>
</dbReference>
<comment type="caution">
    <text evidence="1">The sequence shown here is derived from an EMBL/GenBank/DDBJ whole genome shotgun (WGS) entry which is preliminary data.</text>
</comment>
<keyword evidence="1" id="KW-0240">DNA-directed RNA polymerase</keyword>
<dbReference type="InterPro" id="IPR038712">
    <property type="entry name" value="PixA-like_sf"/>
</dbReference>
<dbReference type="OrthoDB" id="8705346at2"/>
<dbReference type="Gene3D" id="2.60.40.3910">
    <property type="entry name" value="Inclusion body protein"/>
    <property type="match status" value="1"/>
</dbReference>
<organism evidence="1 2">
    <name type="scientific">Citrobacter amalonaticus</name>
    <dbReference type="NCBI Taxonomy" id="35703"/>
    <lineage>
        <taxon>Bacteria</taxon>
        <taxon>Pseudomonadati</taxon>
        <taxon>Pseudomonadota</taxon>
        <taxon>Gammaproteobacteria</taxon>
        <taxon>Enterobacterales</taxon>
        <taxon>Enterobacteriaceae</taxon>
        <taxon>Citrobacter</taxon>
    </lineage>
</organism>
<protein>
    <submittedName>
        <fullName evidence="1">DNA-directed RNA polymerase subunit beta</fullName>
    </submittedName>
</protein>
<gene>
    <name evidence="1" type="ORF">C3430_20915</name>
</gene>
<evidence type="ECO:0000313" key="2">
    <source>
        <dbReference type="Proteomes" id="UP000237003"/>
    </source>
</evidence>